<evidence type="ECO:0000313" key="3">
    <source>
        <dbReference type="Proteomes" id="UP000240481"/>
    </source>
</evidence>
<feature type="compositionally biased region" description="Polar residues" evidence="1">
    <location>
        <begin position="172"/>
        <end position="197"/>
    </location>
</feature>
<protein>
    <submittedName>
        <fullName evidence="2">Uncharacterized protein</fullName>
    </submittedName>
</protein>
<accession>A0A2T3P9T7</accession>
<reference evidence="2 3" key="1">
    <citation type="submission" date="2018-01" db="EMBL/GenBank/DDBJ databases">
        <title>Whole genome sequencing of Histamine producing bacteria.</title>
        <authorList>
            <person name="Butler K."/>
        </authorList>
    </citation>
    <scope>NUCLEOTIDE SEQUENCE [LARGE SCALE GENOMIC DNA]</scope>
    <source>
        <strain evidence="2 3">DSM 24669</strain>
    </source>
</reference>
<organism evidence="2 3">
    <name type="scientific">Photobacterium swingsii</name>
    <dbReference type="NCBI Taxonomy" id="680026"/>
    <lineage>
        <taxon>Bacteria</taxon>
        <taxon>Pseudomonadati</taxon>
        <taxon>Pseudomonadota</taxon>
        <taxon>Gammaproteobacteria</taxon>
        <taxon>Vibrionales</taxon>
        <taxon>Vibrionaceae</taxon>
        <taxon>Photobacterium</taxon>
    </lineage>
</organism>
<gene>
    <name evidence="2" type="ORF">C9I94_08210</name>
</gene>
<comment type="caution">
    <text evidence="2">The sequence shown here is derived from an EMBL/GenBank/DDBJ whole genome shotgun (WGS) entry which is preliminary data.</text>
</comment>
<dbReference type="AlphaFoldDB" id="A0A2T3P9T7"/>
<sequence length="242" mass="27881">MWFILFVVIKYIKRAGIYAVSVVAIYGYGAQAGVLPTSKITIDAHQCRLDFFHLAKNQQQEFEPIIQLAMVYTKNSQSRYVAIKRKIPLNKHTSAQYENIQYQRAHKPVAVFTTYWQPLNKEHQIGGLVVLGSDNYQQAFDKITSLMFQDEGHFELSPQQSKSLLGSSLEPLNSLQPQHHQTVNNDKKNIITSNLNKRNSRKPLENKPPKQQYPSTKARQGIYQFYVQDDHLGQFQQCLHST</sequence>
<dbReference type="Proteomes" id="UP000240481">
    <property type="component" value="Unassembled WGS sequence"/>
</dbReference>
<keyword evidence="3" id="KW-1185">Reference proteome</keyword>
<proteinExistence type="predicted"/>
<dbReference type="RefSeq" id="WP_048897630.1">
    <property type="nucleotide sequence ID" value="NZ_AP024853.1"/>
</dbReference>
<name>A0A2T3P9T7_9GAMM</name>
<feature type="region of interest" description="Disordered" evidence="1">
    <location>
        <begin position="172"/>
        <end position="216"/>
    </location>
</feature>
<evidence type="ECO:0000256" key="1">
    <source>
        <dbReference type="SAM" id="MobiDB-lite"/>
    </source>
</evidence>
<dbReference type="EMBL" id="PYLZ01000003">
    <property type="protein sequence ID" value="PSW25613.1"/>
    <property type="molecule type" value="Genomic_DNA"/>
</dbReference>
<dbReference type="OrthoDB" id="5814389at2"/>
<evidence type="ECO:0000313" key="2">
    <source>
        <dbReference type="EMBL" id="PSW25613.1"/>
    </source>
</evidence>